<feature type="compositionally biased region" description="Basic and acidic residues" evidence="3">
    <location>
        <begin position="385"/>
        <end position="394"/>
    </location>
</feature>
<comment type="caution">
    <text evidence="5">The sequence shown here is derived from an EMBL/GenBank/DDBJ whole genome shotgun (WGS) entry which is preliminary data.</text>
</comment>
<feature type="region of interest" description="Disordered" evidence="3">
    <location>
        <begin position="442"/>
        <end position="465"/>
    </location>
</feature>
<dbReference type="Pfam" id="PF23742">
    <property type="entry name" value="VBS_C3G9"/>
    <property type="match status" value="1"/>
</dbReference>
<accession>A0A369JRK0</accession>
<feature type="coiled-coil region" evidence="2">
    <location>
        <begin position="684"/>
        <end position="711"/>
    </location>
</feature>
<evidence type="ECO:0000256" key="1">
    <source>
        <dbReference type="ARBA" id="ARBA00022737"/>
    </source>
</evidence>
<dbReference type="InterPro" id="IPR022018">
    <property type="entry name" value="GIT1_C"/>
</dbReference>
<reference evidence="5" key="1">
    <citation type="submission" date="2018-04" db="EMBL/GenBank/DDBJ databases">
        <title>Whole genome sequencing of Hypsizygus marmoreus.</title>
        <authorList>
            <person name="Choi I.-G."/>
            <person name="Min B."/>
            <person name="Kim J.-G."/>
            <person name="Kim S."/>
            <person name="Oh Y.-L."/>
            <person name="Kong W.-S."/>
            <person name="Park H."/>
            <person name="Jeong J."/>
            <person name="Song E.-S."/>
        </authorList>
    </citation>
    <scope>NUCLEOTIDE SEQUENCE [LARGE SCALE GENOMIC DNA]</scope>
    <source>
        <strain evidence="5">51987-8</strain>
    </source>
</reference>
<dbReference type="PANTHER" id="PTHR21601:SF0">
    <property type="entry name" value="PROTEIN SPA2-RELATED"/>
    <property type="match status" value="1"/>
</dbReference>
<feature type="compositionally biased region" description="Basic and acidic residues" evidence="3">
    <location>
        <begin position="305"/>
        <end position="340"/>
    </location>
</feature>
<feature type="compositionally biased region" description="Basic and acidic residues" evidence="3">
    <location>
        <begin position="453"/>
        <end position="465"/>
    </location>
</feature>
<name>A0A369JRK0_HYPMA</name>
<evidence type="ECO:0000313" key="6">
    <source>
        <dbReference type="Proteomes" id="UP000076154"/>
    </source>
</evidence>
<evidence type="ECO:0000259" key="4">
    <source>
        <dbReference type="SMART" id="SM00555"/>
    </source>
</evidence>
<feature type="compositionally biased region" description="Polar residues" evidence="3">
    <location>
        <begin position="273"/>
        <end position="296"/>
    </location>
</feature>
<feature type="region of interest" description="Disordered" evidence="3">
    <location>
        <begin position="781"/>
        <end position="857"/>
    </location>
</feature>
<gene>
    <name evidence="5" type="ORF">Hypma_007960</name>
</gene>
<feature type="region of interest" description="Disordered" evidence="3">
    <location>
        <begin position="150"/>
        <end position="423"/>
    </location>
</feature>
<feature type="compositionally biased region" description="Polar residues" evidence="3">
    <location>
        <begin position="822"/>
        <end position="831"/>
    </location>
</feature>
<dbReference type="OrthoDB" id="5588096at2759"/>
<feature type="compositionally biased region" description="Polar residues" evidence="3">
    <location>
        <begin position="7"/>
        <end position="24"/>
    </location>
</feature>
<proteinExistence type="predicted"/>
<dbReference type="InterPro" id="IPR039892">
    <property type="entry name" value="Spa2/Sph1"/>
</dbReference>
<dbReference type="STRING" id="39966.A0A369JRK0"/>
<organism evidence="5 6">
    <name type="scientific">Hypsizygus marmoreus</name>
    <name type="common">White beech mushroom</name>
    <name type="synonym">Agaricus marmoreus</name>
    <dbReference type="NCBI Taxonomy" id="39966"/>
    <lineage>
        <taxon>Eukaryota</taxon>
        <taxon>Fungi</taxon>
        <taxon>Dikarya</taxon>
        <taxon>Basidiomycota</taxon>
        <taxon>Agaricomycotina</taxon>
        <taxon>Agaricomycetes</taxon>
        <taxon>Agaricomycetidae</taxon>
        <taxon>Agaricales</taxon>
        <taxon>Tricholomatineae</taxon>
        <taxon>Lyophyllaceae</taxon>
        <taxon>Hypsizygus</taxon>
    </lineage>
</organism>
<keyword evidence="1" id="KW-0677">Repeat</keyword>
<dbReference type="Pfam" id="PF08518">
    <property type="entry name" value="GIT_SHD"/>
    <property type="match status" value="2"/>
</dbReference>
<dbReference type="GO" id="GO:1902716">
    <property type="term" value="C:cell cortex of growing cell tip"/>
    <property type="evidence" value="ECO:0007669"/>
    <property type="project" value="TreeGrafter"/>
</dbReference>
<dbReference type="Proteomes" id="UP000076154">
    <property type="component" value="Unassembled WGS sequence"/>
</dbReference>
<dbReference type="PANTHER" id="PTHR21601">
    <property type="entry name" value="SPA2 PROTEIN"/>
    <property type="match status" value="1"/>
</dbReference>
<keyword evidence="6" id="KW-1185">Reference proteome</keyword>
<sequence length="973" mass="107787">MKRQPSRAPSPTPTSFSGISNYRTDSYRPIRDKNVPAVPTIDYRQVSKTHFDELSRYLAAYLAKAPPNSRSTARQKLTRLTIQQFHELSTDVYDELVRRQNETEVPFLPLRADFHPKRNQARQKLATLPTSRFEDLSSDVYYELSRRYPEFKEDPSGSSAYDDYPAPDFPNTSPPRAPPSGRTSGRTSADIPVDSGYGGSISSRRPSGDRRRPSEADIVPSGRRSEDSYRRNDELYSNGRTSDDNYAPSISSRRKPSQDTTRERDYGRRPSGAVSTSGTSDTASTVNPNQSTTATSGMIIPNKSTIEEEYIKVPYGRDARESGSTTVDERERSGEARLTDGELDSASDYPSPMSPRSPPAGLSGLSARLKGMNDDEDQGEPAGRGGDDYYDKYGRSSVNSDHSAAGMASRALAGRASVSEDQDRMKRDYEFKIATMQTQITNLQRDLGDADESEKRWKEGEARVRQMEEELEELRRRAEEQSSTMRALQKELDDLRELRQREQEQEARRAQEDEDDMRILRDRCERLEEERENQQGESNLEIVDQLRSDMEGLLSELGDLARRNDELMTAKDSDLNVIRDLDLQLKDYKRKYEQAKTELRSIKATSQLFLQAPKLDKADDQLPVSPEGGILDIHVTAFLSAIDSLLTAGRSNAPTRVLTPMKAVVNAVSSIIEDVRAFERRPQRDRADVDVEALRALRERAEATLSNLVTASKTHATSSGMSPVSLLDAAASHVSATVTEIGRTLFIRKSTKAEQDQFAYTPSVGSTATNGFSPSLRSVDELKSAHQRKGSAASVSSRGRFSELSSGSPNRSYGDPKRRPPSDNSSSEKTNSPPPIFDQQGNSGGVLSDDSSAQADGEDAWAELKPYLEAQTESIVYAIQSVLSGVRSPTPPPTLSENLTQIITIVSSIVAVCNDNLPPASSQQGNEILRELSEHANKLSEVQALPEVTKESRQIMAKSSFAIANAMKGLTRL</sequence>
<evidence type="ECO:0000256" key="2">
    <source>
        <dbReference type="SAM" id="Coils"/>
    </source>
</evidence>
<dbReference type="GO" id="GO:0005078">
    <property type="term" value="F:MAP-kinase scaffold activity"/>
    <property type="evidence" value="ECO:0007669"/>
    <property type="project" value="TreeGrafter"/>
</dbReference>
<dbReference type="InParanoid" id="A0A369JRK0"/>
<feature type="compositionally biased region" description="Polar residues" evidence="3">
    <location>
        <begin position="793"/>
        <end position="811"/>
    </location>
</feature>
<protein>
    <recommendedName>
        <fullName evidence="4">GIT Spa2 homology (SHD) domain-containing protein</fullName>
    </recommendedName>
</protein>
<feature type="compositionally biased region" description="Basic and acidic residues" evidence="3">
    <location>
        <begin position="256"/>
        <end position="268"/>
    </location>
</feature>
<feature type="region of interest" description="Disordered" evidence="3">
    <location>
        <begin position="1"/>
        <end position="32"/>
    </location>
</feature>
<dbReference type="Pfam" id="PF12205">
    <property type="entry name" value="GIT1_C"/>
    <property type="match status" value="1"/>
</dbReference>
<dbReference type="InterPro" id="IPR013724">
    <property type="entry name" value="GIT_SHD"/>
</dbReference>
<feature type="domain" description="GIT Spa2 homology (SHD)" evidence="4">
    <location>
        <begin position="121"/>
        <end position="151"/>
    </location>
</feature>
<dbReference type="GO" id="GO:0005826">
    <property type="term" value="C:actomyosin contractile ring"/>
    <property type="evidence" value="ECO:0007669"/>
    <property type="project" value="TreeGrafter"/>
</dbReference>
<dbReference type="AlphaFoldDB" id="A0A369JRK0"/>
<feature type="domain" description="GIT Spa2 homology (SHD)" evidence="4">
    <location>
        <begin position="73"/>
        <end position="103"/>
    </location>
</feature>
<feature type="compositionally biased region" description="Basic and acidic residues" evidence="3">
    <location>
        <begin position="223"/>
        <end position="234"/>
    </location>
</feature>
<keyword evidence="2" id="KW-0175">Coiled coil</keyword>
<dbReference type="SMART" id="SM00555">
    <property type="entry name" value="GIT"/>
    <property type="match status" value="2"/>
</dbReference>
<evidence type="ECO:0000256" key="3">
    <source>
        <dbReference type="SAM" id="MobiDB-lite"/>
    </source>
</evidence>
<evidence type="ECO:0000313" key="5">
    <source>
        <dbReference type="EMBL" id="RDB24901.1"/>
    </source>
</evidence>
<feature type="compositionally biased region" description="Basic and acidic residues" evidence="3">
    <location>
        <begin position="206"/>
        <end position="215"/>
    </location>
</feature>
<dbReference type="EMBL" id="LUEZ02000041">
    <property type="protein sequence ID" value="RDB24901.1"/>
    <property type="molecule type" value="Genomic_DNA"/>
</dbReference>
<dbReference type="InterPro" id="IPR056439">
    <property type="entry name" value="VBS_C3G9"/>
</dbReference>